<evidence type="ECO:0000313" key="8">
    <source>
        <dbReference type="EMBL" id="OQP67597.1"/>
    </source>
</evidence>
<dbReference type="RefSeq" id="WP_081161680.1">
    <property type="nucleotide sequence ID" value="NZ_LWBP01000024.1"/>
</dbReference>
<evidence type="ECO:0000256" key="5">
    <source>
        <dbReference type="ARBA" id="ARBA00023237"/>
    </source>
</evidence>
<reference evidence="9" key="1">
    <citation type="submission" date="2016-04" db="EMBL/GenBank/DDBJ databases">
        <authorList>
            <person name="Chen L."/>
            <person name="Zhuang W."/>
            <person name="Wang G."/>
        </authorList>
    </citation>
    <scope>NUCLEOTIDE SEQUENCE [LARGE SCALE GENOMIC DNA]</scope>
    <source>
        <strain evidence="9">208</strain>
    </source>
</reference>
<keyword evidence="4" id="KW-0472">Membrane</keyword>
<organism evidence="8 9">
    <name type="scientific">Niastella populi</name>
    <dbReference type="NCBI Taxonomy" id="550983"/>
    <lineage>
        <taxon>Bacteria</taxon>
        <taxon>Pseudomonadati</taxon>
        <taxon>Bacteroidota</taxon>
        <taxon>Chitinophagia</taxon>
        <taxon>Chitinophagales</taxon>
        <taxon>Chitinophagaceae</taxon>
        <taxon>Niastella</taxon>
    </lineage>
</organism>
<dbReference type="Pfam" id="PF07980">
    <property type="entry name" value="SusD_RagB"/>
    <property type="match status" value="1"/>
</dbReference>
<sequence length="487" mass="54930">MKKLINYILVLALFINAGCKKFLNQEPISDLGPESFWKSADDVKTGVAAIYDGIQKTLNGNYTDWGDARSDNFTYGGTGENQINITLNGLNSLTGAANWNNLYYTIGRANLAIKNIPDIPLTMTFTQLVRNNYLAQAYGIRAYMYFYAIRLWGGVPVRLEPYEDLNEDPLAPRTAPDEVLNNVIIPDLTKAWSLVNKANTNVWEMNAGAILALLTDVYMWKNDYAKALEASQNLINLSYKYDVSANNFSDFKKIFLDPANTKEAIFSLHWDYTRDGGNGISKIGSGGNTSQYYIDSAVFLRFESNKDDIRRWATYDTTLVNAATPSRIIQIGKFYPVNSSGKPVPPANAQNDAKLTLYRMADVLLLRAEALNKTSANKTPVFAIVNRIRTLRGAAPLVDTDYPTDRDVETAILDERQLELFGEGKRWFDLVRTGRVIEVMDPKVRYRQQLLNISQTGFDDPRKILWPISRQALTRNTLIQQNLPYSE</sequence>
<gene>
    <name evidence="8" type="ORF">A4R26_12345</name>
</gene>
<dbReference type="Proteomes" id="UP000192276">
    <property type="component" value="Unassembled WGS sequence"/>
</dbReference>
<dbReference type="Gene3D" id="1.25.40.390">
    <property type="match status" value="1"/>
</dbReference>
<dbReference type="SUPFAM" id="SSF48452">
    <property type="entry name" value="TPR-like"/>
    <property type="match status" value="1"/>
</dbReference>
<comment type="caution">
    <text evidence="8">The sequence shown here is derived from an EMBL/GenBank/DDBJ whole genome shotgun (WGS) entry which is preliminary data.</text>
</comment>
<protein>
    <recommendedName>
        <fullName evidence="10">Carbohydrate-binding protein SusD</fullName>
    </recommendedName>
</protein>
<evidence type="ECO:0000256" key="3">
    <source>
        <dbReference type="ARBA" id="ARBA00022729"/>
    </source>
</evidence>
<keyword evidence="3" id="KW-0732">Signal</keyword>
<feature type="domain" description="RagB/SusD" evidence="6">
    <location>
        <begin position="347"/>
        <end position="484"/>
    </location>
</feature>
<comment type="subcellular location">
    <subcellularLocation>
        <location evidence="1">Cell outer membrane</location>
    </subcellularLocation>
</comment>
<dbReference type="EMBL" id="LWBP01000024">
    <property type="protein sequence ID" value="OQP67597.1"/>
    <property type="molecule type" value="Genomic_DNA"/>
</dbReference>
<comment type="similarity">
    <text evidence="2">Belongs to the SusD family.</text>
</comment>
<evidence type="ECO:0000256" key="4">
    <source>
        <dbReference type="ARBA" id="ARBA00023136"/>
    </source>
</evidence>
<dbReference type="InterPro" id="IPR011990">
    <property type="entry name" value="TPR-like_helical_dom_sf"/>
</dbReference>
<proteinExistence type="inferred from homology"/>
<dbReference type="OrthoDB" id="1035036at2"/>
<dbReference type="AlphaFoldDB" id="A0A1V9GAK3"/>
<evidence type="ECO:0000259" key="7">
    <source>
        <dbReference type="Pfam" id="PF14322"/>
    </source>
</evidence>
<dbReference type="GO" id="GO:0009279">
    <property type="term" value="C:cell outer membrane"/>
    <property type="evidence" value="ECO:0007669"/>
    <property type="project" value="UniProtKB-SubCell"/>
</dbReference>
<evidence type="ECO:0000256" key="2">
    <source>
        <dbReference type="ARBA" id="ARBA00006275"/>
    </source>
</evidence>
<evidence type="ECO:0000256" key="1">
    <source>
        <dbReference type="ARBA" id="ARBA00004442"/>
    </source>
</evidence>
<accession>A0A1V9GAK3</accession>
<keyword evidence="9" id="KW-1185">Reference proteome</keyword>
<evidence type="ECO:0000313" key="9">
    <source>
        <dbReference type="Proteomes" id="UP000192276"/>
    </source>
</evidence>
<name>A0A1V9GAK3_9BACT</name>
<dbReference type="STRING" id="550983.A4R26_12345"/>
<dbReference type="CDD" id="cd08977">
    <property type="entry name" value="SusD"/>
    <property type="match status" value="1"/>
</dbReference>
<evidence type="ECO:0008006" key="10">
    <source>
        <dbReference type="Google" id="ProtNLM"/>
    </source>
</evidence>
<dbReference type="Pfam" id="PF14322">
    <property type="entry name" value="SusD-like_3"/>
    <property type="match status" value="1"/>
</dbReference>
<dbReference type="InterPro" id="IPR033985">
    <property type="entry name" value="SusD-like_N"/>
</dbReference>
<evidence type="ECO:0000259" key="6">
    <source>
        <dbReference type="Pfam" id="PF07980"/>
    </source>
</evidence>
<keyword evidence="5" id="KW-0998">Cell outer membrane</keyword>
<dbReference type="InterPro" id="IPR012944">
    <property type="entry name" value="SusD_RagB_dom"/>
</dbReference>
<feature type="domain" description="SusD-like N-terminal" evidence="7">
    <location>
        <begin position="21"/>
        <end position="218"/>
    </location>
</feature>